<gene>
    <name evidence="2" type="ORF">ACE1B6_04795</name>
</gene>
<dbReference type="EMBL" id="JBHFNS010000019">
    <property type="protein sequence ID" value="MFB2934575.1"/>
    <property type="molecule type" value="Genomic_DNA"/>
</dbReference>
<dbReference type="Proteomes" id="UP001576776">
    <property type="component" value="Unassembled WGS sequence"/>
</dbReference>
<feature type="transmembrane region" description="Helical" evidence="1">
    <location>
        <begin position="12"/>
        <end position="30"/>
    </location>
</feature>
<sequence>MNYLSATEINIALLSLGGLVMLLGLFSGFFKERLWLSNPILALGLGVEH</sequence>
<keyword evidence="1" id="KW-0812">Transmembrane</keyword>
<proteinExistence type="predicted"/>
<keyword evidence="1" id="KW-0472">Membrane</keyword>
<dbReference type="RefSeq" id="WP_413256102.1">
    <property type="nucleotide sequence ID" value="NZ_JBHFNS010000019.1"/>
</dbReference>
<evidence type="ECO:0000313" key="2">
    <source>
        <dbReference type="EMBL" id="MFB2934575.1"/>
    </source>
</evidence>
<keyword evidence="1" id="KW-1133">Transmembrane helix</keyword>
<protein>
    <submittedName>
        <fullName evidence="2">Uncharacterized protein</fullName>
    </submittedName>
</protein>
<reference evidence="2 3" key="1">
    <citation type="submission" date="2024-09" db="EMBL/GenBank/DDBJ databases">
        <title>Floridaenema gen nov. (Aerosakkonemataceae, Aerosakkonematales ord. nov., Cyanobacteria) from benthic tropical and subtropical fresh waters, with the description of four new species.</title>
        <authorList>
            <person name="Moretto J.A."/>
            <person name="Berthold D.E."/>
            <person name="Lefler F.W."/>
            <person name="Huang I.-S."/>
            <person name="Laughinghouse H. IV."/>
        </authorList>
    </citation>
    <scope>NUCLEOTIDE SEQUENCE [LARGE SCALE GENOMIC DNA]</scope>
    <source>
        <strain evidence="2 3">BLCC-F154</strain>
    </source>
</reference>
<evidence type="ECO:0000256" key="1">
    <source>
        <dbReference type="SAM" id="Phobius"/>
    </source>
</evidence>
<comment type="caution">
    <text evidence="2">The sequence shown here is derived from an EMBL/GenBank/DDBJ whole genome shotgun (WGS) entry which is preliminary data.</text>
</comment>
<evidence type="ECO:0000313" key="3">
    <source>
        <dbReference type="Proteomes" id="UP001576776"/>
    </source>
</evidence>
<name>A0ABV4Y9I9_9CYAN</name>
<accession>A0ABV4Y9I9</accession>
<keyword evidence="3" id="KW-1185">Reference proteome</keyword>
<organism evidence="2 3">
    <name type="scientific">Floridaenema fluviatile BLCC-F154</name>
    <dbReference type="NCBI Taxonomy" id="3153640"/>
    <lineage>
        <taxon>Bacteria</taxon>
        <taxon>Bacillati</taxon>
        <taxon>Cyanobacteriota</taxon>
        <taxon>Cyanophyceae</taxon>
        <taxon>Oscillatoriophycideae</taxon>
        <taxon>Aerosakkonematales</taxon>
        <taxon>Aerosakkonemataceae</taxon>
        <taxon>Floridanema</taxon>
        <taxon>Floridanema fluviatile</taxon>
    </lineage>
</organism>